<evidence type="ECO:0000313" key="7">
    <source>
        <dbReference type="Proteomes" id="UP001231166"/>
    </source>
</evidence>
<dbReference type="PANTHER" id="PTHR11820:SF112">
    <property type="entry name" value="FUMARYLACETOACETATE HYDROLASE FAMILY PROTEIN (AFU_ORTHOLOGUE AFUA_1G02370)-RELATED"/>
    <property type="match status" value="1"/>
</dbReference>
<dbReference type="AlphaFoldDB" id="A0AAX3YTI0"/>
<geneLocation type="plasmid" evidence="5 7">
    <name>pRho-VOC14-C342</name>
</geneLocation>
<dbReference type="InterPro" id="IPR036663">
    <property type="entry name" value="Fumarylacetoacetase_C_sf"/>
</dbReference>
<evidence type="ECO:0000259" key="3">
    <source>
        <dbReference type="Pfam" id="PF01557"/>
    </source>
</evidence>
<evidence type="ECO:0000313" key="5">
    <source>
        <dbReference type="EMBL" id="WLF51454.1"/>
    </source>
</evidence>
<dbReference type="GO" id="GO:0016853">
    <property type="term" value="F:isomerase activity"/>
    <property type="evidence" value="ECO:0007669"/>
    <property type="project" value="UniProtKB-ARBA"/>
</dbReference>
<protein>
    <submittedName>
        <fullName evidence="5">Fumarylacetoacetate hydrolase family protein</fullName>
    </submittedName>
</protein>
<dbReference type="GO" id="GO:0046872">
    <property type="term" value="F:metal ion binding"/>
    <property type="evidence" value="ECO:0007669"/>
    <property type="project" value="UniProtKB-KW"/>
</dbReference>
<evidence type="ECO:0000256" key="1">
    <source>
        <dbReference type="ARBA" id="ARBA00022723"/>
    </source>
</evidence>
<gene>
    <name evidence="4" type="ORF">O4328_28315</name>
    <name evidence="5" type="ORF">Q5707_37945</name>
</gene>
<feature type="domain" description="Fumarylacetoacetase-like C-terminal" evidence="3">
    <location>
        <begin position="65"/>
        <end position="273"/>
    </location>
</feature>
<evidence type="ECO:0000256" key="2">
    <source>
        <dbReference type="SAM" id="MobiDB-lite"/>
    </source>
</evidence>
<sequence length="280" mass="30123">MRLIGYLVGGTRHIGAVDGDKVTPLGTVADFYRNPDAARRAERGGELLALGDLEQVPPVPETSRIFCVGINYHSHADESKSVAGLDLPKFPMIFGRWESTLVVDGTEVPVPPTEKGLDWEVELAAVIGETVWAAQEETALQHVLGYTAFNDLSARRKQIETPQFTLGKNADRSGPIGPAIVTTDELPDPSGLRVQTRVNGETVQDGNTRDLIHSVGKIIAYITDTVTLRPGDVIATGTPGGVGVGMNPQRFLTAGDVVEVEVEKIGVLRNPIVSREQLRS</sequence>
<dbReference type="GO" id="GO:0019752">
    <property type="term" value="P:carboxylic acid metabolic process"/>
    <property type="evidence" value="ECO:0007669"/>
    <property type="project" value="UniProtKB-ARBA"/>
</dbReference>
<keyword evidence="6" id="KW-1185">Reference proteome</keyword>
<keyword evidence="5" id="KW-0614">Plasmid</keyword>
<dbReference type="Proteomes" id="UP001231166">
    <property type="component" value="Plasmid pRho-VOC14-C342"/>
</dbReference>
<dbReference type="SUPFAM" id="SSF56529">
    <property type="entry name" value="FAH"/>
    <property type="match status" value="1"/>
</dbReference>
<dbReference type="Proteomes" id="UP001066327">
    <property type="component" value="Unassembled WGS sequence"/>
</dbReference>
<dbReference type="InterPro" id="IPR011234">
    <property type="entry name" value="Fumarylacetoacetase-like_C"/>
</dbReference>
<dbReference type="Gene3D" id="3.90.850.10">
    <property type="entry name" value="Fumarylacetoacetase-like, C-terminal domain"/>
    <property type="match status" value="1"/>
</dbReference>
<keyword evidence="5" id="KW-0378">Hydrolase</keyword>
<dbReference type="FunFam" id="3.90.850.10:FF:000002">
    <property type="entry name" value="2-hydroxyhepta-2,4-diene-1,7-dioate isomerase"/>
    <property type="match status" value="1"/>
</dbReference>
<evidence type="ECO:0000313" key="6">
    <source>
        <dbReference type="Proteomes" id="UP001066327"/>
    </source>
</evidence>
<dbReference type="EMBL" id="CP130954">
    <property type="protein sequence ID" value="WLF51454.1"/>
    <property type="molecule type" value="Genomic_DNA"/>
</dbReference>
<dbReference type="RefSeq" id="WP_269591897.1">
    <property type="nucleotide sequence ID" value="NZ_CP130954.1"/>
</dbReference>
<dbReference type="GO" id="GO:0016787">
    <property type="term" value="F:hydrolase activity"/>
    <property type="evidence" value="ECO:0007669"/>
    <property type="project" value="UniProtKB-KW"/>
</dbReference>
<evidence type="ECO:0000313" key="4">
    <source>
        <dbReference type="EMBL" id="MCZ4587544.1"/>
    </source>
</evidence>
<reference evidence="4" key="1">
    <citation type="submission" date="2022-12" db="EMBL/GenBank/DDBJ databases">
        <authorList>
            <person name="Krivoruchko A.V."/>
            <person name="Elkin A."/>
        </authorList>
    </citation>
    <scope>NUCLEOTIDE SEQUENCE</scope>
    <source>
        <strain evidence="4">IEGM 249</strain>
    </source>
</reference>
<accession>A0AAX3YTI0</accession>
<keyword evidence="1" id="KW-0479">Metal-binding</keyword>
<proteinExistence type="predicted"/>
<dbReference type="EMBL" id="JAPWIS010000017">
    <property type="protein sequence ID" value="MCZ4587544.1"/>
    <property type="molecule type" value="Genomic_DNA"/>
</dbReference>
<dbReference type="PANTHER" id="PTHR11820">
    <property type="entry name" value="ACYLPYRUVASE"/>
    <property type="match status" value="1"/>
</dbReference>
<feature type="region of interest" description="Disordered" evidence="2">
    <location>
        <begin position="166"/>
        <end position="193"/>
    </location>
</feature>
<reference evidence="5" key="2">
    <citation type="submission" date="2023-07" db="EMBL/GenBank/DDBJ databases">
        <title>Genomic analysis of Rhodococcus opacus VOC-14 with glycol ethers degradation activity.</title>
        <authorList>
            <person name="Narkevich D.A."/>
            <person name="Hlushen A.M."/>
            <person name="Akhremchuk A.E."/>
            <person name="Sikolenko M.A."/>
            <person name="Valentovich L.N."/>
        </authorList>
    </citation>
    <scope>NUCLEOTIDE SEQUENCE</scope>
    <source>
        <strain evidence="5">VOC-14</strain>
        <plasmid evidence="5">pRho-VOC14-C342</plasmid>
    </source>
</reference>
<organism evidence="5 7">
    <name type="scientific">Rhodococcus opacus</name>
    <name type="common">Nocardia opaca</name>
    <dbReference type="NCBI Taxonomy" id="37919"/>
    <lineage>
        <taxon>Bacteria</taxon>
        <taxon>Bacillati</taxon>
        <taxon>Actinomycetota</taxon>
        <taxon>Actinomycetes</taxon>
        <taxon>Mycobacteriales</taxon>
        <taxon>Nocardiaceae</taxon>
        <taxon>Rhodococcus</taxon>
    </lineage>
</organism>
<dbReference type="Pfam" id="PF01557">
    <property type="entry name" value="FAA_hydrolase"/>
    <property type="match status" value="1"/>
</dbReference>
<name>A0AAX3YTI0_RHOOP</name>